<dbReference type="AlphaFoldDB" id="A0A3G6RQS5"/>
<dbReference type="KEGG" id="clac:EG342_00310"/>
<evidence type="ECO:0000313" key="4">
    <source>
        <dbReference type="Proteomes" id="UP000279972"/>
    </source>
</evidence>
<reference evidence="1 4" key="2">
    <citation type="submission" date="2018-11" db="EMBL/GenBank/DDBJ databases">
        <title>Proposal to divide the Flavobacteriaceae and reorganize its genera based on Amino Acid Identity values calculated from whole genome sequences.</title>
        <authorList>
            <person name="Nicholson A.C."/>
            <person name="Gulvik C.A."/>
            <person name="Whitney A.M."/>
            <person name="Humrighouse B.W."/>
            <person name="Bell M."/>
            <person name="Holmes B."/>
            <person name="Steigerwalt A.G."/>
            <person name="Villarma A."/>
            <person name="Sheth M."/>
            <person name="Batra D."/>
            <person name="Pryor J."/>
            <person name="Bernardet J.-F."/>
            <person name="Hugo C."/>
            <person name="Kampfer P."/>
            <person name="Newman J."/>
            <person name="McQuiston J.R."/>
        </authorList>
    </citation>
    <scope>NUCLEOTIDE SEQUENCE [LARGE SCALE GENOMIC DNA]</scope>
    <source>
        <strain evidence="1 4">KC_1864</strain>
    </source>
</reference>
<protein>
    <submittedName>
        <fullName evidence="2">Uncharacterized protein</fullName>
    </submittedName>
</protein>
<evidence type="ECO:0000313" key="2">
    <source>
        <dbReference type="EMBL" id="PNW11444.1"/>
    </source>
</evidence>
<accession>A0A3G6RQS5</accession>
<proteinExistence type="predicted"/>
<evidence type="ECO:0000313" key="1">
    <source>
        <dbReference type="EMBL" id="AZA85015.1"/>
    </source>
</evidence>
<organism evidence="2 3">
    <name type="scientific">Chryseobacterium lactis</name>
    <dbReference type="NCBI Taxonomy" id="1241981"/>
    <lineage>
        <taxon>Bacteria</taxon>
        <taxon>Pseudomonadati</taxon>
        <taxon>Bacteroidota</taxon>
        <taxon>Flavobacteriia</taxon>
        <taxon>Flavobacteriales</taxon>
        <taxon>Weeksellaceae</taxon>
        <taxon>Chryseobacterium group</taxon>
        <taxon>Chryseobacterium</taxon>
    </lineage>
</organism>
<dbReference type="EMBL" id="CP033924">
    <property type="protein sequence ID" value="AZA85015.1"/>
    <property type="molecule type" value="Genomic_DNA"/>
</dbReference>
<reference evidence="2 3" key="1">
    <citation type="submission" date="2018-01" db="EMBL/GenBank/DDBJ databases">
        <title>Draft genome sequences of Chryseobacterium lactis NCTC11390, Chryseobacterium oncorhynchi 701B-08, and Chryseobacterium viscerum 687B-08.</title>
        <authorList>
            <person name="Jeong J.-J."/>
            <person name="Lee Y.J."/>
            <person name="Park B."/>
            <person name="Choi I.-G."/>
            <person name="Kim K.D."/>
        </authorList>
    </citation>
    <scope>NUCLEOTIDE SEQUENCE [LARGE SCALE GENOMIC DNA]</scope>
    <source>
        <strain evidence="2 3">NCTC11390</strain>
    </source>
</reference>
<keyword evidence="4" id="KW-1185">Reference proteome</keyword>
<sequence>MIKNDLSVIKKENAFNIDGRYEFKGYEHIDAANKKSEEAGDIARMFDIKNINVENCDQLVIKSVPMEKKNTYELQFTFLKESKTKYSFKYSAVLKNDFFILDNYTSFCHGIPYLFGGCRSFQSRIGLTRDHHLVIQDYYDNSGAALFVMGAGYTINYAEKYKRISNE</sequence>
<gene>
    <name evidence="2" type="ORF">C1637_23025</name>
    <name evidence="1" type="ORF">EG342_00310</name>
</gene>
<dbReference type="OrthoDB" id="756944at2"/>
<evidence type="ECO:0000313" key="3">
    <source>
        <dbReference type="Proteomes" id="UP000236262"/>
    </source>
</evidence>
<dbReference type="Proteomes" id="UP000279972">
    <property type="component" value="Chromosome"/>
</dbReference>
<dbReference type="Proteomes" id="UP000236262">
    <property type="component" value="Unassembled WGS sequence"/>
</dbReference>
<name>A0A3G6RQS5_CHRLC</name>
<dbReference type="EMBL" id="PPEH01000013">
    <property type="protein sequence ID" value="PNW11444.1"/>
    <property type="molecule type" value="Genomic_DNA"/>
</dbReference>